<reference evidence="5 6" key="1">
    <citation type="submission" date="2024-04" db="EMBL/GenBank/DDBJ databases">
        <authorList>
            <person name="Rising A."/>
            <person name="Reimegard J."/>
            <person name="Sonavane S."/>
            <person name="Akerstrom W."/>
            <person name="Nylinder S."/>
            <person name="Hedman E."/>
            <person name="Kallberg Y."/>
        </authorList>
    </citation>
    <scope>NUCLEOTIDE SEQUENCE [LARGE SCALE GENOMIC DNA]</scope>
</reference>
<keyword evidence="6" id="KW-1185">Reference proteome</keyword>
<dbReference type="AlphaFoldDB" id="A0AAV1ZVU3"/>
<dbReference type="InterPro" id="IPR040079">
    <property type="entry name" value="Glutathione_S-Trfase"/>
</dbReference>
<dbReference type="PANTHER" id="PTHR12289">
    <property type="entry name" value="METAXIN RELATED"/>
    <property type="match status" value="1"/>
</dbReference>
<sequence>MSAVQAEEAPATNPAPPPAEKGKPTVHKTDYEKDVVYLYQFTRCPTLPSASPFCLKVETWLRMTEVKYENVDHKMKYKSKKGQLPFVEVNGVEIADSDIIIKELSQIFGTDLDENLTLDQRNVSHAFVSMLNNHTSWVMRWWRYSHPGEFLKSAQMDIKRTLNSKLPKGLLQFFFKLGFKSNIKRAIGHGVGRHNSDEIYEFGKKDLKALSEYLAEKPYFFGDEPHLLDCVAFAHLCQFVYVPFGGMKEYLESDCTNLLSFVERMKERYWPDWDEMCKTLELNTHLPKKVEEPAKEENNKVTEKKEGKEAEEAANEKNEKEDKQEKTDEKIEAKEEEEKSEKPKEENNEAKE</sequence>
<dbReference type="Pfam" id="PF17172">
    <property type="entry name" value="GST_N_4"/>
    <property type="match status" value="1"/>
</dbReference>
<dbReference type="EMBL" id="CAXIEN010000078">
    <property type="protein sequence ID" value="CAL1274575.1"/>
    <property type="molecule type" value="Genomic_DNA"/>
</dbReference>
<dbReference type="SFLD" id="SFLDS00019">
    <property type="entry name" value="Glutathione_Transferase_(cytos"/>
    <property type="match status" value="1"/>
</dbReference>
<dbReference type="SUPFAM" id="SSF47616">
    <property type="entry name" value="GST C-terminal domain-like"/>
    <property type="match status" value="1"/>
</dbReference>
<proteinExistence type="inferred from homology"/>
<feature type="domain" description="Metaxin glutathione S-transferase" evidence="3">
    <location>
        <begin position="203"/>
        <end position="265"/>
    </location>
</feature>
<dbReference type="InterPro" id="IPR036249">
    <property type="entry name" value="Thioredoxin-like_sf"/>
</dbReference>
<dbReference type="SFLD" id="SFLDG01180">
    <property type="entry name" value="SUF1"/>
    <property type="match status" value="1"/>
</dbReference>
<comment type="caution">
    <text evidence="5">The sequence shown here is derived from an EMBL/GenBank/DDBJ whole genome shotgun (WGS) entry which is preliminary data.</text>
</comment>
<organism evidence="5 6">
    <name type="scientific">Larinioides sclopetarius</name>
    <dbReference type="NCBI Taxonomy" id="280406"/>
    <lineage>
        <taxon>Eukaryota</taxon>
        <taxon>Metazoa</taxon>
        <taxon>Ecdysozoa</taxon>
        <taxon>Arthropoda</taxon>
        <taxon>Chelicerata</taxon>
        <taxon>Arachnida</taxon>
        <taxon>Araneae</taxon>
        <taxon>Araneomorphae</taxon>
        <taxon>Entelegynae</taxon>
        <taxon>Araneoidea</taxon>
        <taxon>Araneidae</taxon>
        <taxon>Larinioides</taxon>
    </lineage>
</organism>
<dbReference type="Pfam" id="PF17171">
    <property type="entry name" value="GST_C_6"/>
    <property type="match status" value="1"/>
</dbReference>
<feature type="domain" description="Thioredoxin-like fold" evidence="4">
    <location>
        <begin position="52"/>
        <end position="146"/>
    </location>
</feature>
<protein>
    <recommendedName>
        <fullName evidence="7">Failed axon connections protein</fullName>
    </recommendedName>
</protein>
<gene>
    <name evidence="5" type="ORF">LARSCL_LOCUS7543</name>
</gene>
<dbReference type="GO" id="GO:0005737">
    <property type="term" value="C:cytoplasm"/>
    <property type="evidence" value="ECO:0007669"/>
    <property type="project" value="TreeGrafter"/>
</dbReference>
<dbReference type="InterPro" id="IPR012336">
    <property type="entry name" value="Thioredoxin-like_fold"/>
</dbReference>
<comment type="similarity">
    <text evidence="1">Belongs to the FAX family.</text>
</comment>
<evidence type="ECO:0000259" key="3">
    <source>
        <dbReference type="Pfam" id="PF17171"/>
    </source>
</evidence>
<name>A0AAV1ZVU3_9ARAC</name>
<dbReference type="Proteomes" id="UP001497382">
    <property type="component" value="Unassembled WGS sequence"/>
</dbReference>
<feature type="compositionally biased region" description="Low complexity" evidence="2">
    <location>
        <begin position="1"/>
        <end position="12"/>
    </location>
</feature>
<dbReference type="SUPFAM" id="SSF52833">
    <property type="entry name" value="Thioredoxin-like"/>
    <property type="match status" value="1"/>
</dbReference>
<dbReference type="InterPro" id="IPR050931">
    <property type="entry name" value="Mito_Protein_Transport_Metaxin"/>
</dbReference>
<accession>A0AAV1ZVU3</accession>
<feature type="region of interest" description="Disordered" evidence="2">
    <location>
        <begin position="1"/>
        <end position="26"/>
    </location>
</feature>
<evidence type="ECO:0000313" key="5">
    <source>
        <dbReference type="EMBL" id="CAL1274575.1"/>
    </source>
</evidence>
<dbReference type="InterPro" id="IPR026928">
    <property type="entry name" value="FAX/IsoI-like"/>
</dbReference>
<dbReference type="PANTHER" id="PTHR12289:SF41">
    <property type="entry name" value="FAILED AXON CONNECTIONS-RELATED"/>
    <property type="match status" value="1"/>
</dbReference>
<evidence type="ECO:0008006" key="7">
    <source>
        <dbReference type="Google" id="ProtNLM"/>
    </source>
</evidence>
<evidence type="ECO:0000313" key="6">
    <source>
        <dbReference type="Proteomes" id="UP001497382"/>
    </source>
</evidence>
<dbReference type="SFLD" id="SFLDG01200">
    <property type="entry name" value="SUF1.1"/>
    <property type="match status" value="1"/>
</dbReference>
<evidence type="ECO:0000259" key="4">
    <source>
        <dbReference type="Pfam" id="PF17172"/>
    </source>
</evidence>
<dbReference type="Gene3D" id="1.20.1050.10">
    <property type="match status" value="1"/>
</dbReference>
<feature type="region of interest" description="Disordered" evidence="2">
    <location>
        <begin position="288"/>
        <end position="352"/>
    </location>
</feature>
<evidence type="ECO:0000256" key="1">
    <source>
        <dbReference type="ARBA" id="ARBA00006475"/>
    </source>
</evidence>
<evidence type="ECO:0000256" key="2">
    <source>
        <dbReference type="SAM" id="MobiDB-lite"/>
    </source>
</evidence>
<dbReference type="InterPro" id="IPR033468">
    <property type="entry name" value="Metaxin_GST"/>
</dbReference>
<dbReference type="CDD" id="cd03193">
    <property type="entry name" value="GST_C_Metaxin"/>
    <property type="match status" value="1"/>
</dbReference>
<dbReference type="CDD" id="cd03080">
    <property type="entry name" value="GST_N_Metaxin_like"/>
    <property type="match status" value="1"/>
</dbReference>
<dbReference type="InterPro" id="IPR036282">
    <property type="entry name" value="Glutathione-S-Trfase_C_sf"/>
</dbReference>